<gene>
    <name evidence="4" type="ORF">GGD90_002258</name>
</gene>
<feature type="signal peptide" evidence="3">
    <location>
        <begin position="1"/>
        <end position="29"/>
    </location>
</feature>
<proteinExistence type="predicted"/>
<protein>
    <submittedName>
        <fullName evidence="4">Tetratricopeptide (TPR) repeat protein</fullName>
    </submittedName>
</protein>
<feature type="compositionally biased region" description="Pro residues" evidence="2">
    <location>
        <begin position="232"/>
        <end position="242"/>
    </location>
</feature>
<dbReference type="SUPFAM" id="SSF48452">
    <property type="entry name" value="TPR-like"/>
    <property type="match status" value="1"/>
</dbReference>
<evidence type="ECO:0000256" key="3">
    <source>
        <dbReference type="SAM" id="SignalP"/>
    </source>
</evidence>
<name>A0A840GHA5_RHOTE</name>
<dbReference type="SMART" id="SM00028">
    <property type="entry name" value="TPR"/>
    <property type="match status" value="2"/>
</dbReference>
<feature type="region of interest" description="Disordered" evidence="2">
    <location>
        <begin position="221"/>
        <end position="256"/>
    </location>
</feature>
<evidence type="ECO:0000256" key="2">
    <source>
        <dbReference type="SAM" id="MobiDB-lite"/>
    </source>
</evidence>
<dbReference type="InterPro" id="IPR011990">
    <property type="entry name" value="TPR-like_helical_dom_sf"/>
</dbReference>
<evidence type="ECO:0000313" key="5">
    <source>
        <dbReference type="Proteomes" id="UP000587070"/>
    </source>
</evidence>
<dbReference type="AlphaFoldDB" id="A0A840GHA5"/>
<feature type="repeat" description="TPR" evidence="1">
    <location>
        <begin position="126"/>
        <end position="159"/>
    </location>
</feature>
<comment type="caution">
    <text evidence="4">The sequence shown here is derived from an EMBL/GenBank/DDBJ whole genome shotgun (WGS) entry which is preliminary data.</text>
</comment>
<sequence>MNYRRTWRLSIPACVLAAGFGLFAQLASAAPSEITPAEIELLPKYCVDTQGHTFKYGRNSPRAPYWVSLMGPSFWHMHHYCWALVNIGRARRASTPDMARTSAIEEARGDIMYVINNAEPDFILLPEIYSRLGETELMRGQALRAEAAFAKARELKPDYWPAYFHWAEYLRNAGKRAEALKLVTSGLEQAPEALPLQKLYLVLGGVASRMPKVRVLAEPALGEPSETTVTPPAAPLAIPPAAAPAVSADGDASEAR</sequence>
<dbReference type="EMBL" id="JACIGE010000008">
    <property type="protein sequence ID" value="MBB4247872.1"/>
    <property type="molecule type" value="Genomic_DNA"/>
</dbReference>
<organism evidence="4 5">
    <name type="scientific">Rhodocyclus tenuis</name>
    <name type="common">Rhodospirillum tenue</name>
    <dbReference type="NCBI Taxonomy" id="1066"/>
    <lineage>
        <taxon>Bacteria</taxon>
        <taxon>Pseudomonadati</taxon>
        <taxon>Pseudomonadota</taxon>
        <taxon>Betaproteobacteria</taxon>
        <taxon>Rhodocyclales</taxon>
        <taxon>Rhodocyclaceae</taxon>
        <taxon>Rhodocyclus</taxon>
    </lineage>
</organism>
<dbReference type="OrthoDB" id="8527875at2"/>
<accession>A0A840GHA5</accession>
<dbReference type="Gene3D" id="1.25.40.10">
    <property type="entry name" value="Tetratricopeptide repeat domain"/>
    <property type="match status" value="1"/>
</dbReference>
<dbReference type="RefSeq" id="WP_153116983.1">
    <property type="nucleotide sequence ID" value="NZ_JACIGE010000008.1"/>
</dbReference>
<reference evidence="4 5" key="1">
    <citation type="submission" date="2020-08" db="EMBL/GenBank/DDBJ databases">
        <title>Genome sequencing of Purple Non-Sulfur Bacteria from various extreme environments.</title>
        <authorList>
            <person name="Mayer M."/>
        </authorList>
    </citation>
    <scope>NUCLEOTIDE SEQUENCE [LARGE SCALE GENOMIC DNA]</scope>
    <source>
        <strain evidence="4 5">2761</strain>
    </source>
</reference>
<dbReference type="PROSITE" id="PS50005">
    <property type="entry name" value="TPR"/>
    <property type="match status" value="1"/>
</dbReference>
<keyword evidence="3" id="KW-0732">Signal</keyword>
<evidence type="ECO:0000313" key="4">
    <source>
        <dbReference type="EMBL" id="MBB4247872.1"/>
    </source>
</evidence>
<dbReference type="InterPro" id="IPR019734">
    <property type="entry name" value="TPR_rpt"/>
</dbReference>
<dbReference type="Proteomes" id="UP000587070">
    <property type="component" value="Unassembled WGS sequence"/>
</dbReference>
<keyword evidence="5" id="KW-1185">Reference proteome</keyword>
<keyword evidence="1" id="KW-0802">TPR repeat</keyword>
<feature type="chain" id="PRO_5032432053" evidence="3">
    <location>
        <begin position="30"/>
        <end position="256"/>
    </location>
</feature>
<evidence type="ECO:0000256" key="1">
    <source>
        <dbReference type="PROSITE-ProRule" id="PRU00339"/>
    </source>
</evidence>